<dbReference type="GO" id="GO:0006284">
    <property type="term" value="P:base-excision repair"/>
    <property type="evidence" value="ECO:0007669"/>
    <property type="project" value="TreeGrafter"/>
</dbReference>
<dbReference type="Gene3D" id="3.40.50.10190">
    <property type="entry name" value="BRCT domain"/>
    <property type="match status" value="1"/>
</dbReference>
<evidence type="ECO:0000256" key="1">
    <source>
        <dbReference type="SAM" id="MobiDB-lite"/>
    </source>
</evidence>
<dbReference type="PROSITE" id="PS50172">
    <property type="entry name" value="BRCT"/>
    <property type="match status" value="1"/>
</dbReference>
<protein>
    <submittedName>
        <fullName evidence="4">BRCT domain-containing protein</fullName>
    </submittedName>
</protein>
<organism evidence="3 4">
    <name type="scientific">Romanomermis culicivorax</name>
    <name type="common">Nematode worm</name>
    <dbReference type="NCBI Taxonomy" id="13658"/>
    <lineage>
        <taxon>Eukaryota</taxon>
        <taxon>Metazoa</taxon>
        <taxon>Ecdysozoa</taxon>
        <taxon>Nematoda</taxon>
        <taxon>Enoplea</taxon>
        <taxon>Dorylaimia</taxon>
        <taxon>Mermithida</taxon>
        <taxon>Mermithoidea</taxon>
        <taxon>Mermithidae</taxon>
        <taxon>Romanomermis</taxon>
    </lineage>
</organism>
<dbReference type="WBParaSite" id="nRc.2.0.1.t10635-RA">
    <property type="protein sequence ID" value="nRc.2.0.1.t10635-RA"/>
    <property type="gene ID" value="nRc.2.0.1.g10635"/>
</dbReference>
<dbReference type="SUPFAM" id="SSF49785">
    <property type="entry name" value="Galactose-binding domain-like"/>
    <property type="match status" value="1"/>
</dbReference>
<reference evidence="4" key="1">
    <citation type="submission" date="2022-11" db="UniProtKB">
        <authorList>
            <consortium name="WormBaseParasite"/>
        </authorList>
    </citation>
    <scope>IDENTIFICATION</scope>
</reference>
<sequence>MVRKYSKAEELFYQKMPEIKFKHVVSCNSEDKQFPASNLVRPESFKKWKCMPGVEQAIVILQLDHAVKMHTIDIGNFGSAFIEVLAGHSATINDPISANNNESYDLLLACQSFMSPTESRLESYCSRVRLFNSKEHFEAESLDKKYDRIKVICTQPYNKNVGYGLAFIRCCSVDENPPKLVATTNSQNPFLRLTSNVENLDDNLSETNFAPGSLFRNRSRLGRKSEEKPELQSTGRVETAREKKKQKLSKEENVKKKERERIGKEFEIKERNKEDMVKGVKKDDHRKSSDIRKNVKFVPFGRLFSGVTFVLSGFENPYRSELRDKAIEMGAKYQPDWSSNGRCTHLICAFADTPKYNQ</sequence>
<dbReference type="Gene3D" id="2.60.120.260">
    <property type="entry name" value="Galactose-binding domain-like"/>
    <property type="match status" value="1"/>
</dbReference>
<dbReference type="InterPro" id="IPR002706">
    <property type="entry name" value="Xrcc1_N"/>
</dbReference>
<dbReference type="SUPFAM" id="SSF52113">
    <property type="entry name" value="BRCT domain"/>
    <property type="match status" value="1"/>
</dbReference>
<proteinExistence type="predicted"/>
<dbReference type="InterPro" id="IPR001357">
    <property type="entry name" value="BRCT_dom"/>
</dbReference>
<dbReference type="Pfam" id="PF00533">
    <property type="entry name" value="BRCT"/>
    <property type="match status" value="1"/>
</dbReference>
<dbReference type="OMA" id="WIEKCYE"/>
<evidence type="ECO:0000313" key="4">
    <source>
        <dbReference type="WBParaSite" id="nRc.2.0.1.t10635-RA"/>
    </source>
</evidence>
<dbReference type="InterPro" id="IPR036420">
    <property type="entry name" value="BRCT_dom_sf"/>
</dbReference>
<evidence type="ECO:0000313" key="3">
    <source>
        <dbReference type="Proteomes" id="UP000887565"/>
    </source>
</evidence>
<name>A0A915I8Z2_ROMCU</name>
<dbReference type="FunFam" id="2.60.120.260:FF:000025">
    <property type="entry name" value="DNA repair protein XRCC1 isoform X1"/>
    <property type="match status" value="1"/>
</dbReference>
<keyword evidence="3" id="KW-1185">Reference proteome</keyword>
<dbReference type="GO" id="GO:0005634">
    <property type="term" value="C:nucleus"/>
    <property type="evidence" value="ECO:0007669"/>
    <property type="project" value="InterPro"/>
</dbReference>
<feature type="domain" description="BRCT" evidence="2">
    <location>
        <begin position="299"/>
        <end position="358"/>
    </location>
</feature>
<dbReference type="Proteomes" id="UP000887565">
    <property type="component" value="Unplaced"/>
</dbReference>
<dbReference type="AlphaFoldDB" id="A0A915I8Z2"/>
<dbReference type="Pfam" id="PF01834">
    <property type="entry name" value="XRCC1_N"/>
    <property type="match status" value="1"/>
</dbReference>
<dbReference type="GO" id="GO:0000012">
    <property type="term" value="P:single strand break repair"/>
    <property type="evidence" value="ECO:0007669"/>
    <property type="project" value="InterPro"/>
</dbReference>
<dbReference type="InterPro" id="IPR008979">
    <property type="entry name" value="Galactose-bd-like_sf"/>
</dbReference>
<accession>A0A915I8Z2</accession>
<evidence type="ECO:0000259" key="2">
    <source>
        <dbReference type="PROSITE" id="PS50172"/>
    </source>
</evidence>
<dbReference type="PANTHER" id="PTHR11370">
    <property type="entry name" value="DNA-REPAIR PROTEIN XRCC1"/>
    <property type="match status" value="1"/>
</dbReference>
<dbReference type="PANTHER" id="PTHR11370:SF5">
    <property type="entry name" value="DNA REPAIR PROTEIN XRCC1"/>
    <property type="match status" value="1"/>
</dbReference>
<dbReference type="GO" id="GO:0003684">
    <property type="term" value="F:damaged DNA binding"/>
    <property type="evidence" value="ECO:0007669"/>
    <property type="project" value="InterPro"/>
</dbReference>
<feature type="region of interest" description="Disordered" evidence="1">
    <location>
        <begin position="215"/>
        <end position="256"/>
    </location>
</feature>